<dbReference type="AlphaFoldDB" id="A0A2U1LW37"/>
<dbReference type="EMBL" id="PKPP01007489">
    <property type="protein sequence ID" value="PWA53229.1"/>
    <property type="molecule type" value="Genomic_DNA"/>
</dbReference>
<evidence type="ECO:0000256" key="1">
    <source>
        <dbReference type="SAM" id="Coils"/>
    </source>
</evidence>
<proteinExistence type="predicted"/>
<name>A0A2U1LW37_ARTAN</name>
<accession>A0A2U1LW37</accession>
<dbReference type="Proteomes" id="UP000245207">
    <property type="component" value="Unassembled WGS sequence"/>
</dbReference>
<evidence type="ECO:0000313" key="3">
    <source>
        <dbReference type="Proteomes" id="UP000245207"/>
    </source>
</evidence>
<keyword evidence="1" id="KW-0175">Coiled coil</keyword>
<protein>
    <submittedName>
        <fullName evidence="2">Uncharacterized protein</fullName>
    </submittedName>
</protein>
<evidence type="ECO:0000313" key="2">
    <source>
        <dbReference type="EMBL" id="PWA53229.1"/>
    </source>
</evidence>
<gene>
    <name evidence="2" type="ORF">CTI12_AA447200</name>
</gene>
<comment type="caution">
    <text evidence="2">The sequence shown here is derived from an EMBL/GenBank/DDBJ whole genome shotgun (WGS) entry which is preliminary data.</text>
</comment>
<sequence>MASELENSLQAINQKVAQFRDMMTERRRLELERDSMHDELQKLENKKIQAREKLANIKDVNEAKALLEELIGIPCVEEKENENVGTNGDVGEVIYGKLVLAESYSSDIIWMLSNVDEGDYLKKAAKKVDQCTKELLKLFPPYLKSANNIKARNGKLLAIMGRMRENLDGMNAAEHE</sequence>
<reference evidence="2 3" key="1">
    <citation type="journal article" date="2018" name="Mol. Plant">
        <title>The genome of Artemisia annua provides insight into the evolution of Asteraceae family and artemisinin biosynthesis.</title>
        <authorList>
            <person name="Shen Q."/>
            <person name="Zhang L."/>
            <person name="Liao Z."/>
            <person name="Wang S."/>
            <person name="Yan T."/>
            <person name="Shi P."/>
            <person name="Liu M."/>
            <person name="Fu X."/>
            <person name="Pan Q."/>
            <person name="Wang Y."/>
            <person name="Lv Z."/>
            <person name="Lu X."/>
            <person name="Zhang F."/>
            <person name="Jiang W."/>
            <person name="Ma Y."/>
            <person name="Chen M."/>
            <person name="Hao X."/>
            <person name="Li L."/>
            <person name="Tang Y."/>
            <person name="Lv G."/>
            <person name="Zhou Y."/>
            <person name="Sun X."/>
            <person name="Brodelius P.E."/>
            <person name="Rose J.K.C."/>
            <person name="Tang K."/>
        </authorList>
    </citation>
    <scope>NUCLEOTIDE SEQUENCE [LARGE SCALE GENOMIC DNA]</scope>
    <source>
        <strain evidence="3">cv. Huhao1</strain>
        <tissue evidence="2">Leaf</tissue>
    </source>
</reference>
<keyword evidence="3" id="KW-1185">Reference proteome</keyword>
<feature type="coiled-coil region" evidence="1">
    <location>
        <begin position="2"/>
        <end position="63"/>
    </location>
</feature>
<organism evidence="2 3">
    <name type="scientific">Artemisia annua</name>
    <name type="common">Sweet wormwood</name>
    <dbReference type="NCBI Taxonomy" id="35608"/>
    <lineage>
        <taxon>Eukaryota</taxon>
        <taxon>Viridiplantae</taxon>
        <taxon>Streptophyta</taxon>
        <taxon>Embryophyta</taxon>
        <taxon>Tracheophyta</taxon>
        <taxon>Spermatophyta</taxon>
        <taxon>Magnoliopsida</taxon>
        <taxon>eudicotyledons</taxon>
        <taxon>Gunneridae</taxon>
        <taxon>Pentapetalae</taxon>
        <taxon>asterids</taxon>
        <taxon>campanulids</taxon>
        <taxon>Asterales</taxon>
        <taxon>Asteraceae</taxon>
        <taxon>Asteroideae</taxon>
        <taxon>Anthemideae</taxon>
        <taxon>Artemisiinae</taxon>
        <taxon>Artemisia</taxon>
    </lineage>
</organism>